<feature type="transmembrane region" description="Helical" evidence="7">
    <location>
        <begin position="96"/>
        <end position="114"/>
    </location>
</feature>
<keyword evidence="5 7" id="KW-1133">Transmembrane helix</keyword>
<evidence type="ECO:0000256" key="1">
    <source>
        <dbReference type="ARBA" id="ARBA00004141"/>
    </source>
</evidence>
<dbReference type="GO" id="GO:0004252">
    <property type="term" value="F:serine-type endopeptidase activity"/>
    <property type="evidence" value="ECO:0007669"/>
    <property type="project" value="InterPro"/>
</dbReference>
<comment type="subcellular location">
    <subcellularLocation>
        <location evidence="1">Membrane</location>
        <topology evidence="1">Multi-pass membrane protein</topology>
    </subcellularLocation>
</comment>
<evidence type="ECO:0000256" key="6">
    <source>
        <dbReference type="ARBA" id="ARBA00023136"/>
    </source>
</evidence>
<dbReference type="InterPro" id="IPR022764">
    <property type="entry name" value="Peptidase_S54_rhomboid_dom"/>
</dbReference>
<gene>
    <name evidence="9" type="ORF">FRY97_19010</name>
</gene>
<proteinExistence type="inferred from homology"/>
<evidence type="ECO:0000259" key="8">
    <source>
        <dbReference type="Pfam" id="PF01694"/>
    </source>
</evidence>
<dbReference type="PANTHER" id="PTHR43731">
    <property type="entry name" value="RHOMBOID PROTEASE"/>
    <property type="match status" value="1"/>
</dbReference>
<comment type="similarity">
    <text evidence="2">Belongs to the peptidase S54 family.</text>
</comment>
<evidence type="ECO:0000256" key="7">
    <source>
        <dbReference type="SAM" id="Phobius"/>
    </source>
</evidence>
<feature type="transmembrane region" description="Helical" evidence="7">
    <location>
        <begin position="147"/>
        <end position="168"/>
    </location>
</feature>
<evidence type="ECO:0000313" key="10">
    <source>
        <dbReference type="Proteomes" id="UP000321580"/>
    </source>
</evidence>
<evidence type="ECO:0000313" key="9">
    <source>
        <dbReference type="EMBL" id="TXB61469.1"/>
    </source>
</evidence>
<accession>A0A5C6RHQ1</accession>
<feature type="transmembrane region" description="Helical" evidence="7">
    <location>
        <begin position="64"/>
        <end position="84"/>
    </location>
</feature>
<dbReference type="EMBL" id="VOOR01000058">
    <property type="protein sequence ID" value="TXB61469.1"/>
    <property type="molecule type" value="Genomic_DNA"/>
</dbReference>
<feature type="transmembrane region" description="Helical" evidence="7">
    <location>
        <begin position="120"/>
        <end position="140"/>
    </location>
</feature>
<keyword evidence="3 7" id="KW-0812">Transmembrane</keyword>
<dbReference type="Gene3D" id="1.20.1540.10">
    <property type="entry name" value="Rhomboid-like"/>
    <property type="match status" value="1"/>
</dbReference>
<name>A0A5C6RHQ1_9BACT</name>
<dbReference type="AlphaFoldDB" id="A0A5C6RHQ1"/>
<keyword evidence="6 7" id="KW-0472">Membrane</keyword>
<reference evidence="9 10" key="1">
    <citation type="submission" date="2019-08" db="EMBL/GenBank/DDBJ databases">
        <title>Genome of Phaeodactylibacter luteus.</title>
        <authorList>
            <person name="Bowman J.P."/>
        </authorList>
    </citation>
    <scope>NUCLEOTIDE SEQUENCE [LARGE SCALE GENOMIC DNA]</scope>
    <source>
        <strain evidence="9 10">KCTC 42180</strain>
    </source>
</reference>
<evidence type="ECO:0000256" key="5">
    <source>
        <dbReference type="ARBA" id="ARBA00022989"/>
    </source>
</evidence>
<protein>
    <submittedName>
        <fullName evidence="9">Rhomboid family intramembrane serine protease</fullName>
    </submittedName>
</protein>
<feature type="transmembrane region" description="Helical" evidence="7">
    <location>
        <begin position="188"/>
        <end position="205"/>
    </location>
</feature>
<comment type="caution">
    <text evidence="9">The sequence shown here is derived from an EMBL/GenBank/DDBJ whole genome shotgun (WGS) entry which is preliminary data.</text>
</comment>
<dbReference type="InterPro" id="IPR050925">
    <property type="entry name" value="Rhomboid_protease_S54"/>
</dbReference>
<dbReference type="InterPro" id="IPR035952">
    <property type="entry name" value="Rhomboid-like_sf"/>
</dbReference>
<dbReference type="SUPFAM" id="SSF144091">
    <property type="entry name" value="Rhomboid-like"/>
    <property type="match status" value="1"/>
</dbReference>
<dbReference type="Proteomes" id="UP000321580">
    <property type="component" value="Unassembled WGS sequence"/>
</dbReference>
<dbReference type="RefSeq" id="WP_147169158.1">
    <property type="nucleotide sequence ID" value="NZ_VOOR01000058.1"/>
</dbReference>
<dbReference type="PANTHER" id="PTHR43731:SF14">
    <property type="entry name" value="PRESENILIN-ASSOCIATED RHOMBOID-LIKE PROTEIN, MITOCHONDRIAL"/>
    <property type="match status" value="1"/>
</dbReference>
<evidence type="ECO:0000256" key="3">
    <source>
        <dbReference type="ARBA" id="ARBA00022692"/>
    </source>
</evidence>
<feature type="domain" description="Peptidase S54 rhomboid" evidence="8">
    <location>
        <begin position="56"/>
        <end position="206"/>
    </location>
</feature>
<evidence type="ECO:0000256" key="4">
    <source>
        <dbReference type="ARBA" id="ARBA00022801"/>
    </source>
</evidence>
<dbReference type="Pfam" id="PF01694">
    <property type="entry name" value="Rhomboid"/>
    <property type="match status" value="1"/>
</dbReference>
<dbReference type="GO" id="GO:0016020">
    <property type="term" value="C:membrane"/>
    <property type="evidence" value="ECO:0007669"/>
    <property type="project" value="UniProtKB-SubCell"/>
</dbReference>
<dbReference type="GO" id="GO:0006508">
    <property type="term" value="P:proteolysis"/>
    <property type="evidence" value="ECO:0007669"/>
    <property type="project" value="UniProtKB-KW"/>
</dbReference>
<keyword evidence="10" id="KW-1185">Reference proteome</keyword>
<organism evidence="9 10">
    <name type="scientific">Phaeodactylibacter luteus</name>
    <dbReference type="NCBI Taxonomy" id="1564516"/>
    <lineage>
        <taxon>Bacteria</taxon>
        <taxon>Pseudomonadati</taxon>
        <taxon>Bacteroidota</taxon>
        <taxon>Saprospiria</taxon>
        <taxon>Saprospirales</taxon>
        <taxon>Haliscomenobacteraceae</taxon>
        <taxon>Phaeodactylibacter</taxon>
    </lineage>
</organism>
<keyword evidence="9" id="KW-0645">Protease</keyword>
<evidence type="ECO:0000256" key="2">
    <source>
        <dbReference type="ARBA" id="ARBA00009045"/>
    </source>
</evidence>
<dbReference type="OrthoDB" id="9778341at2"/>
<sequence>MLFPIGDEQVKGGYFPLFSYGFIVLNIAVFVLQLSSPGMLVGEYAAVPAEIQRGENWPTLLTSMFLHGSFGHLLGNMLFLWVFADNIEATVGNFRFLIFYLLGGMAAHVGHIYFNMGSIVPTVGASGAISAVMGAYLVMFPASRIKLWFFFFIFRVPAFIFLGIWIYMQWSSGWTSIQEGGSSGGVAWWAHIGGFVFGAAAGLYFRSAYPMERVEEVY</sequence>
<feature type="transmembrane region" description="Helical" evidence="7">
    <location>
        <begin position="12"/>
        <end position="34"/>
    </location>
</feature>
<keyword evidence="4" id="KW-0378">Hydrolase</keyword>